<dbReference type="PROSITE" id="PS50890">
    <property type="entry name" value="PUA"/>
    <property type="match status" value="1"/>
</dbReference>
<dbReference type="InterPro" id="IPR015947">
    <property type="entry name" value="PUA-like_sf"/>
</dbReference>
<dbReference type="GO" id="GO:1990904">
    <property type="term" value="C:ribonucleoprotein complex"/>
    <property type="evidence" value="ECO:0007669"/>
    <property type="project" value="UniProtKB-KW"/>
</dbReference>
<dbReference type="Gene3D" id="2.30.130.10">
    <property type="entry name" value="PUA domain"/>
    <property type="match status" value="1"/>
</dbReference>
<proteinExistence type="predicted"/>
<keyword evidence="2" id="KW-0687">Ribonucleoprotein</keyword>
<comment type="caution">
    <text evidence="2">The sequence shown here is derived from an EMBL/GenBank/DDBJ whole genome shotgun (WGS) entry which is preliminary data.</text>
</comment>
<sequence length="160" mass="17446">MPLGVVLTSYKRSVVKDSAANAICYGAKLMIPGLLRFENDIEVGEKVVLVITKGKAIVLEIVEMTTAVIATCDCETVARIKMVVMDRDTYPRKWGLGLRTSMKNESTVEEKLGKHEKPNENTPTEWFRNVVVPTGGDSMVASLIAAPERQLAAQCGECCG</sequence>
<gene>
    <name evidence="2" type="ORF">Fot_44544</name>
</gene>
<dbReference type="PANTHER" id="PTHR23127:SF0">
    <property type="entry name" value="H_ACA RIBONUCLEOPROTEIN COMPLEX SUBUNIT DKC1"/>
    <property type="match status" value="1"/>
</dbReference>
<keyword evidence="3" id="KW-1185">Reference proteome</keyword>
<dbReference type="CDD" id="cd21148">
    <property type="entry name" value="PUA_Cbf5"/>
    <property type="match status" value="1"/>
</dbReference>
<feature type="domain" description="PUA" evidence="1">
    <location>
        <begin position="11"/>
        <end position="85"/>
    </location>
</feature>
<dbReference type="AlphaFoldDB" id="A0ABD1R3T7"/>
<dbReference type="SUPFAM" id="SSF88697">
    <property type="entry name" value="PUA domain-like"/>
    <property type="match status" value="1"/>
</dbReference>
<dbReference type="Proteomes" id="UP001604277">
    <property type="component" value="Unassembled WGS sequence"/>
</dbReference>
<reference evidence="3" key="1">
    <citation type="submission" date="2024-07" db="EMBL/GenBank/DDBJ databases">
        <title>Two chromosome-level genome assemblies of Korean endemic species Abeliophyllum distichum and Forsythia ovata (Oleaceae).</title>
        <authorList>
            <person name="Jang H."/>
        </authorList>
    </citation>
    <scope>NUCLEOTIDE SEQUENCE [LARGE SCALE GENOMIC DNA]</scope>
</reference>
<dbReference type="SMART" id="SM00359">
    <property type="entry name" value="PUA"/>
    <property type="match status" value="1"/>
</dbReference>
<evidence type="ECO:0000259" key="1">
    <source>
        <dbReference type="SMART" id="SM00359"/>
    </source>
</evidence>
<dbReference type="PANTHER" id="PTHR23127">
    <property type="entry name" value="CENTROMERE/MICROTUBULE BINDING PROTEIN CBF5"/>
    <property type="match status" value="1"/>
</dbReference>
<name>A0ABD1R3T7_9LAMI</name>
<dbReference type="InterPro" id="IPR004802">
    <property type="entry name" value="tRNA_PsdUridine_synth_B_fam"/>
</dbReference>
<dbReference type="InterPro" id="IPR002478">
    <property type="entry name" value="PUA"/>
</dbReference>
<evidence type="ECO:0000313" key="3">
    <source>
        <dbReference type="Proteomes" id="UP001604277"/>
    </source>
</evidence>
<evidence type="ECO:0000313" key="2">
    <source>
        <dbReference type="EMBL" id="KAL2483100.1"/>
    </source>
</evidence>
<dbReference type="Pfam" id="PF01472">
    <property type="entry name" value="PUA"/>
    <property type="match status" value="1"/>
</dbReference>
<dbReference type="InterPro" id="IPR036974">
    <property type="entry name" value="PUA_sf"/>
</dbReference>
<protein>
    <submittedName>
        <fullName evidence="2">H/ACA ribonucleoprotein complex subunit 4</fullName>
    </submittedName>
</protein>
<dbReference type="EMBL" id="JBFOLJ010000013">
    <property type="protein sequence ID" value="KAL2483100.1"/>
    <property type="molecule type" value="Genomic_DNA"/>
</dbReference>
<organism evidence="2 3">
    <name type="scientific">Forsythia ovata</name>
    <dbReference type="NCBI Taxonomy" id="205694"/>
    <lineage>
        <taxon>Eukaryota</taxon>
        <taxon>Viridiplantae</taxon>
        <taxon>Streptophyta</taxon>
        <taxon>Embryophyta</taxon>
        <taxon>Tracheophyta</taxon>
        <taxon>Spermatophyta</taxon>
        <taxon>Magnoliopsida</taxon>
        <taxon>eudicotyledons</taxon>
        <taxon>Gunneridae</taxon>
        <taxon>Pentapetalae</taxon>
        <taxon>asterids</taxon>
        <taxon>lamiids</taxon>
        <taxon>Lamiales</taxon>
        <taxon>Oleaceae</taxon>
        <taxon>Forsythieae</taxon>
        <taxon>Forsythia</taxon>
    </lineage>
</organism>
<accession>A0ABD1R3T7</accession>